<dbReference type="InterPro" id="IPR013547">
    <property type="entry name" value="P4H_N"/>
</dbReference>
<dbReference type="InterPro" id="IPR045054">
    <property type="entry name" value="P4HA-like"/>
</dbReference>
<evidence type="ECO:0000256" key="5">
    <source>
        <dbReference type="ARBA" id="ARBA00012269"/>
    </source>
</evidence>
<dbReference type="InterPro" id="IPR059068">
    <property type="entry name" value="TPR_P4H"/>
</dbReference>
<keyword evidence="12" id="KW-0325">Glycoprotein</keyword>
<evidence type="ECO:0000256" key="12">
    <source>
        <dbReference type="ARBA" id="ARBA00023180"/>
    </source>
</evidence>
<dbReference type="InterPro" id="IPR005123">
    <property type="entry name" value="Oxoglu/Fe-dep_dioxygenase_dom"/>
</dbReference>
<comment type="caution">
    <text evidence="16">The sequence shown here is derived from an EMBL/GenBank/DDBJ whole genome shotgun (WGS) entry which is preliminary data.</text>
</comment>
<evidence type="ECO:0000256" key="13">
    <source>
        <dbReference type="SAM" id="Coils"/>
    </source>
</evidence>
<comment type="cofactor">
    <cofactor evidence="1">
        <name>L-ascorbate</name>
        <dbReference type="ChEBI" id="CHEBI:38290"/>
    </cofactor>
</comment>
<evidence type="ECO:0000256" key="6">
    <source>
        <dbReference type="ARBA" id="ARBA00022723"/>
    </source>
</evidence>
<feature type="chain" id="PRO_5044871381" description="procollagen-proline 4-dioxygenase" evidence="14">
    <location>
        <begin position="22"/>
        <end position="555"/>
    </location>
</feature>
<reference evidence="16 17" key="1">
    <citation type="submission" date="2024-11" db="EMBL/GenBank/DDBJ databases">
        <title>Chromosome-level genome assembly of the freshwater bivalve Anodonta woodiana.</title>
        <authorList>
            <person name="Chen X."/>
        </authorList>
    </citation>
    <scope>NUCLEOTIDE SEQUENCE [LARGE SCALE GENOMIC DNA]</scope>
    <source>
        <strain evidence="16">MN2024</strain>
        <tissue evidence="16">Gills</tissue>
    </source>
</reference>
<evidence type="ECO:0000256" key="9">
    <source>
        <dbReference type="ARBA" id="ARBA00022964"/>
    </source>
</evidence>
<dbReference type="EMBL" id="JBJQND010000005">
    <property type="protein sequence ID" value="KAL3876583.1"/>
    <property type="molecule type" value="Genomic_DNA"/>
</dbReference>
<dbReference type="FunFam" id="1.25.40.10:FF:000006">
    <property type="entry name" value="Prolyl 4-hydroxylase subunit alpha 2"/>
    <property type="match status" value="1"/>
</dbReference>
<evidence type="ECO:0000256" key="3">
    <source>
        <dbReference type="ARBA" id="ARBA00004319"/>
    </source>
</evidence>
<sequence length="555" mass="64399">MFLTLRHIMLLCACVASNVLAELFTSMAHMQRALEAERDIAEEIRQYIRAQEEKLKNLERIASEIDQHSAKALENPEYYLANPVDAYLFVKYFTLDWDRDIDPVLKNNTGNLDDLGKKIELHRQDLPTYEDLTGTVNALLRLQDTYKLDTTSIARGDLGGSSSSQLSAEECFEIGRQSYKNEDFYHTVMWMQEALDRNFIETNQTISRSLILDYLTFSTYKQGNILHALVLTKELLLLEPDHSRAQSNKRYYEKLLAEEEQVNRHGDDGTIPIQNKRQVDNYRNSEEFVTYERLCRGEETQEYKHKHKLVCRYRDNKNPLLLLQPVKEEEVYLDPWLVIFHDVISDRELNVIKQLAVPKLGRATVHNVVTGKLETANYRISKSAWLRSEDHPVIERFNRRIQAITGLDVETAEELQIANYGIAGHYEPHFDFARRRTLSEYEKQFGNRIATFLVYKEEKDAFRDLGTGNRIATWLTYMTNVEAGGATVFPYIGVKLFPIKGAAAFWYNLYRSGEGIYNTRHAACPVLVGTKWVSNKWIHERGQEFRRPCGLNADE</sequence>
<proteinExistence type="inferred from homology"/>
<dbReference type="InterPro" id="IPR006620">
    <property type="entry name" value="Pro_4_hyd_alph"/>
</dbReference>
<evidence type="ECO:0000313" key="17">
    <source>
        <dbReference type="Proteomes" id="UP001634394"/>
    </source>
</evidence>
<evidence type="ECO:0000256" key="14">
    <source>
        <dbReference type="SAM" id="SignalP"/>
    </source>
</evidence>
<dbReference type="Pfam" id="PF23558">
    <property type="entry name" value="TPR_P4H"/>
    <property type="match status" value="1"/>
</dbReference>
<keyword evidence="7" id="KW-0256">Endoplasmic reticulum</keyword>
<dbReference type="FunFam" id="2.60.120.620:FF:000001">
    <property type="entry name" value="Prolyl 4-hydroxylase subunit alpha 2"/>
    <property type="match status" value="1"/>
</dbReference>
<dbReference type="InterPro" id="IPR044862">
    <property type="entry name" value="Pro_4_hyd_alph_FE2OG_OXY"/>
</dbReference>
<evidence type="ECO:0000256" key="10">
    <source>
        <dbReference type="ARBA" id="ARBA00023002"/>
    </source>
</evidence>
<dbReference type="SMART" id="SM00702">
    <property type="entry name" value="P4Hc"/>
    <property type="match status" value="1"/>
</dbReference>
<accession>A0ABD3WVA4</accession>
<gene>
    <name evidence="16" type="ORF">ACJMK2_034417</name>
</gene>
<dbReference type="GO" id="GO:0004656">
    <property type="term" value="F:procollagen-proline 4-dioxygenase activity"/>
    <property type="evidence" value="ECO:0007669"/>
    <property type="project" value="UniProtKB-EC"/>
</dbReference>
<keyword evidence="11" id="KW-0408">Iron</keyword>
<dbReference type="Gene3D" id="2.60.120.620">
    <property type="entry name" value="q2cbj1_9rhob like domain"/>
    <property type="match status" value="2"/>
</dbReference>
<protein>
    <recommendedName>
        <fullName evidence="5">procollagen-proline 4-dioxygenase</fullName>
        <ecNumber evidence="5">1.14.11.2</ecNumber>
    </recommendedName>
</protein>
<dbReference type="EC" id="1.14.11.2" evidence="5"/>
<evidence type="ECO:0000256" key="7">
    <source>
        <dbReference type="ARBA" id="ARBA00022824"/>
    </source>
</evidence>
<feature type="domain" description="Fe2OG dioxygenase" evidence="15">
    <location>
        <begin position="411"/>
        <end position="540"/>
    </location>
</feature>
<keyword evidence="6" id="KW-0479">Metal-binding</keyword>
<dbReference type="PANTHER" id="PTHR10869">
    <property type="entry name" value="PROLYL 4-HYDROXYLASE ALPHA SUBUNIT"/>
    <property type="match status" value="1"/>
</dbReference>
<evidence type="ECO:0000256" key="4">
    <source>
        <dbReference type="ARBA" id="ARBA00006511"/>
    </source>
</evidence>
<dbReference type="Gene3D" id="1.25.40.10">
    <property type="entry name" value="Tetratricopeptide repeat domain"/>
    <property type="match status" value="1"/>
</dbReference>
<keyword evidence="8" id="KW-0847">Vitamin C</keyword>
<dbReference type="GO" id="GO:0005788">
    <property type="term" value="C:endoplasmic reticulum lumen"/>
    <property type="evidence" value="ECO:0007669"/>
    <property type="project" value="UniProtKB-SubCell"/>
</dbReference>
<dbReference type="GO" id="GO:0046872">
    <property type="term" value="F:metal ion binding"/>
    <property type="evidence" value="ECO:0007669"/>
    <property type="project" value="UniProtKB-KW"/>
</dbReference>
<keyword evidence="13" id="KW-0175">Coiled coil</keyword>
<evidence type="ECO:0000259" key="15">
    <source>
        <dbReference type="PROSITE" id="PS51471"/>
    </source>
</evidence>
<comment type="subcellular location">
    <subcellularLocation>
        <location evidence="3">Endoplasmic reticulum lumen</location>
    </subcellularLocation>
</comment>
<evidence type="ECO:0000256" key="11">
    <source>
        <dbReference type="ARBA" id="ARBA00023004"/>
    </source>
</evidence>
<organism evidence="16 17">
    <name type="scientific">Sinanodonta woodiana</name>
    <name type="common">Chinese pond mussel</name>
    <name type="synonym">Anodonta woodiana</name>
    <dbReference type="NCBI Taxonomy" id="1069815"/>
    <lineage>
        <taxon>Eukaryota</taxon>
        <taxon>Metazoa</taxon>
        <taxon>Spiralia</taxon>
        <taxon>Lophotrochozoa</taxon>
        <taxon>Mollusca</taxon>
        <taxon>Bivalvia</taxon>
        <taxon>Autobranchia</taxon>
        <taxon>Heteroconchia</taxon>
        <taxon>Palaeoheterodonta</taxon>
        <taxon>Unionida</taxon>
        <taxon>Unionoidea</taxon>
        <taxon>Unionidae</taxon>
        <taxon>Unioninae</taxon>
        <taxon>Sinanodonta</taxon>
    </lineage>
</organism>
<evidence type="ECO:0000256" key="8">
    <source>
        <dbReference type="ARBA" id="ARBA00022896"/>
    </source>
</evidence>
<dbReference type="GO" id="GO:0031418">
    <property type="term" value="F:L-ascorbic acid binding"/>
    <property type="evidence" value="ECO:0007669"/>
    <property type="project" value="UniProtKB-KW"/>
</dbReference>
<comment type="similarity">
    <text evidence="4">Belongs to the P4HA family.</text>
</comment>
<evidence type="ECO:0000313" key="16">
    <source>
        <dbReference type="EMBL" id="KAL3876583.1"/>
    </source>
</evidence>
<dbReference type="PANTHER" id="PTHR10869:SF244">
    <property type="entry name" value="PROLYL 4-HYDROXYLASE SUBUNIT ALPHA-2"/>
    <property type="match status" value="1"/>
</dbReference>
<keyword evidence="10" id="KW-0560">Oxidoreductase</keyword>
<dbReference type="InterPro" id="IPR011990">
    <property type="entry name" value="TPR-like_helical_dom_sf"/>
</dbReference>
<dbReference type="Proteomes" id="UP001634394">
    <property type="component" value="Unassembled WGS sequence"/>
</dbReference>
<dbReference type="Pfam" id="PF13640">
    <property type="entry name" value="2OG-FeII_Oxy_3"/>
    <property type="match status" value="1"/>
</dbReference>
<dbReference type="AlphaFoldDB" id="A0ABD3WVA4"/>
<evidence type="ECO:0000256" key="2">
    <source>
        <dbReference type="ARBA" id="ARBA00002035"/>
    </source>
</evidence>
<feature type="coiled-coil region" evidence="13">
    <location>
        <begin position="33"/>
        <end position="68"/>
    </location>
</feature>
<evidence type="ECO:0000256" key="1">
    <source>
        <dbReference type="ARBA" id="ARBA00001961"/>
    </source>
</evidence>
<dbReference type="PROSITE" id="PS51471">
    <property type="entry name" value="FE2OG_OXY"/>
    <property type="match status" value="1"/>
</dbReference>
<comment type="function">
    <text evidence="2">Catalyzes the post-translational formation of 4-hydroxyproline in -Xaa-Pro-Gly- sequences in collagens and other proteins.</text>
</comment>
<dbReference type="Gene3D" id="6.10.140.1460">
    <property type="match status" value="1"/>
</dbReference>
<keyword evidence="9" id="KW-0223">Dioxygenase</keyword>
<keyword evidence="14" id="KW-0732">Signal</keyword>
<dbReference type="Pfam" id="PF08336">
    <property type="entry name" value="P4Ha_N"/>
    <property type="match status" value="1"/>
</dbReference>
<feature type="signal peptide" evidence="14">
    <location>
        <begin position="1"/>
        <end position="21"/>
    </location>
</feature>
<keyword evidence="17" id="KW-1185">Reference proteome</keyword>
<name>A0ABD3WVA4_SINWO</name>